<dbReference type="NCBIfam" id="TIGR00099">
    <property type="entry name" value="Cof-subfamily"/>
    <property type="match status" value="1"/>
</dbReference>
<keyword evidence="2" id="KW-1185">Reference proteome</keyword>
<dbReference type="CDD" id="cd07518">
    <property type="entry name" value="HAD_YbiV-Like"/>
    <property type="match status" value="1"/>
</dbReference>
<dbReference type="InterPro" id="IPR036412">
    <property type="entry name" value="HAD-like_sf"/>
</dbReference>
<sequence>MPFPSPDLKLIAVDMDGTLLDGEGNVPASLWPLLQRLSGRGILFVPSSGRQLATLRRTFDGHDSDMVFIAENGAYVVHGDAEISTDAVDPAFAASVVRRVRTLVADGSDLGLVVCGKRSAYIERTDDAFRSEADRYYAALEETHDLLTVDDQILKLAIFDFDEAARTAPDLEDWKATHQVVVSGHHWIDVMNQGVNKGLALERLQSALGVTRDQTAAFGDYLNDLELLEAAGLSFAMANAHPDVLARARFRAPANTENGVVATVERMLG</sequence>
<protein>
    <submittedName>
        <fullName evidence="1">Cof subfamily protein (Haloacid dehalogenase superfamily)</fullName>
    </submittedName>
</protein>
<gene>
    <name evidence="1" type="ORF">HD594_003343</name>
</gene>
<dbReference type="PANTHER" id="PTHR10000">
    <property type="entry name" value="PHOSPHOSERINE PHOSPHATASE"/>
    <property type="match status" value="1"/>
</dbReference>
<dbReference type="GO" id="GO:0016791">
    <property type="term" value="F:phosphatase activity"/>
    <property type="evidence" value="ECO:0007669"/>
    <property type="project" value="TreeGrafter"/>
</dbReference>
<dbReference type="SUPFAM" id="SSF56784">
    <property type="entry name" value="HAD-like"/>
    <property type="match status" value="1"/>
</dbReference>
<reference evidence="1 2" key="1">
    <citation type="submission" date="2020-08" db="EMBL/GenBank/DDBJ databases">
        <title>Sequencing the genomes of 1000 actinobacteria strains.</title>
        <authorList>
            <person name="Klenk H.-P."/>
        </authorList>
    </citation>
    <scope>NUCLEOTIDE SEQUENCE [LARGE SCALE GENOMIC DNA]</scope>
    <source>
        <strain evidence="1 2">DSM 12511</strain>
    </source>
</reference>
<dbReference type="SFLD" id="SFLDG01140">
    <property type="entry name" value="C2.B:_Phosphomannomutase_and_P"/>
    <property type="match status" value="1"/>
</dbReference>
<name>A0A7X0KW86_9MICO</name>
<accession>A0A7X0KW86</accession>
<dbReference type="EMBL" id="JACHML010000001">
    <property type="protein sequence ID" value="MBB6393030.1"/>
    <property type="molecule type" value="Genomic_DNA"/>
</dbReference>
<dbReference type="InterPro" id="IPR023214">
    <property type="entry name" value="HAD_sf"/>
</dbReference>
<dbReference type="Pfam" id="PF08282">
    <property type="entry name" value="Hydrolase_3"/>
    <property type="match status" value="1"/>
</dbReference>
<dbReference type="NCBIfam" id="TIGR01484">
    <property type="entry name" value="HAD-SF-IIB"/>
    <property type="match status" value="1"/>
</dbReference>
<organism evidence="1 2">
    <name type="scientific">Microbacterium thalassium</name>
    <dbReference type="NCBI Taxonomy" id="362649"/>
    <lineage>
        <taxon>Bacteria</taxon>
        <taxon>Bacillati</taxon>
        <taxon>Actinomycetota</taxon>
        <taxon>Actinomycetes</taxon>
        <taxon>Micrococcales</taxon>
        <taxon>Microbacteriaceae</taxon>
        <taxon>Microbacterium</taxon>
    </lineage>
</organism>
<dbReference type="RefSeq" id="WP_184752284.1">
    <property type="nucleotide sequence ID" value="NZ_BAAAJR010000001.1"/>
</dbReference>
<evidence type="ECO:0000313" key="2">
    <source>
        <dbReference type="Proteomes" id="UP000537775"/>
    </source>
</evidence>
<comment type="caution">
    <text evidence="1">The sequence shown here is derived from an EMBL/GenBank/DDBJ whole genome shotgun (WGS) entry which is preliminary data.</text>
</comment>
<dbReference type="Gene3D" id="3.40.50.1000">
    <property type="entry name" value="HAD superfamily/HAD-like"/>
    <property type="match status" value="1"/>
</dbReference>
<evidence type="ECO:0000313" key="1">
    <source>
        <dbReference type="EMBL" id="MBB6393030.1"/>
    </source>
</evidence>
<dbReference type="Proteomes" id="UP000537775">
    <property type="component" value="Unassembled WGS sequence"/>
</dbReference>
<dbReference type="GO" id="GO:0005829">
    <property type="term" value="C:cytosol"/>
    <property type="evidence" value="ECO:0007669"/>
    <property type="project" value="TreeGrafter"/>
</dbReference>
<dbReference type="AlphaFoldDB" id="A0A7X0KW86"/>
<dbReference type="PANTHER" id="PTHR10000:SF53">
    <property type="entry name" value="5-AMINO-6-(5-PHOSPHO-D-RIBITYLAMINO)URACIL PHOSPHATASE YBJI-RELATED"/>
    <property type="match status" value="1"/>
</dbReference>
<dbReference type="GO" id="GO:0000287">
    <property type="term" value="F:magnesium ion binding"/>
    <property type="evidence" value="ECO:0007669"/>
    <property type="project" value="TreeGrafter"/>
</dbReference>
<dbReference type="InterPro" id="IPR000150">
    <property type="entry name" value="Cof"/>
</dbReference>
<dbReference type="Gene3D" id="3.30.1240.10">
    <property type="match status" value="1"/>
</dbReference>
<dbReference type="SFLD" id="SFLDS00003">
    <property type="entry name" value="Haloacid_Dehalogenase"/>
    <property type="match status" value="1"/>
</dbReference>
<proteinExistence type="predicted"/>
<dbReference type="InterPro" id="IPR006379">
    <property type="entry name" value="HAD-SF_hydro_IIB"/>
</dbReference>